<dbReference type="SUPFAM" id="SSF52833">
    <property type="entry name" value="Thioredoxin-like"/>
    <property type="match status" value="1"/>
</dbReference>
<proteinExistence type="predicted"/>
<dbReference type="InterPro" id="IPR013766">
    <property type="entry name" value="Thioredoxin_domain"/>
</dbReference>
<feature type="domain" description="Thioredoxin" evidence="2">
    <location>
        <begin position="77"/>
        <end position="155"/>
    </location>
</feature>
<dbReference type="EMBL" id="CAXHTA020000018">
    <property type="protein sequence ID" value="CAL5228317.1"/>
    <property type="molecule type" value="Genomic_DNA"/>
</dbReference>
<dbReference type="CDD" id="cd02989">
    <property type="entry name" value="Phd_like_TxnDC9"/>
    <property type="match status" value="1"/>
</dbReference>
<organism evidence="3 4">
    <name type="scientific">Coccomyxa viridis</name>
    <dbReference type="NCBI Taxonomy" id="1274662"/>
    <lineage>
        <taxon>Eukaryota</taxon>
        <taxon>Viridiplantae</taxon>
        <taxon>Chlorophyta</taxon>
        <taxon>core chlorophytes</taxon>
        <taxon>Trebouxiophyceae</taxon>
        <taxon>Trebouxiophyceae incertae sedis</taxon>
        <taxon>Coccomyxaceae</taxon>
        <taxon>Coccomyxa</taxon>
    </lineage>
</organism>
<reference evidence="3 4" key="1">
    <citation type="submission" date="2024-06" db="EMBL/GenBank/DDBJ databases">
        <authorList>
            <person name="Kraege A."/>
            <person name="Thomma B."/>
        </authorList>
    </citation>
    <scope>NUCLEOTIDE SEQUENCE [LARGE SCALE GENOMIC DNA]</scope>
</reference>
<dbReference type="Pfam" id="PF00085">
    <property type="entry name" value="Thioredoxin"/>
    <property type="match status" value="1"/>
</dbReference>
<sequence length="215" mass="24840">MEAIVQQALESNILQAVKNVEDQLDNTLQALDNMDPDDLEAMRQRRLDQMKRAAAQRQDWSRKGHGEYKEIFGERGFFAEMKGEERMVCHFYRENWPCKVMDKHLQILAQQHLETKFVKINAEKSPYLVEKLKIWMLPTLALIRQEKTVDYVVGFDDLGGKDDFTTEMLADRLAAVQVVHSADSGYSRRPAAPPRNLRKAGPPRRSDSDQDSDFD</sequence>
<comment type="caution">
    <text evidence="3">The sequence shown here is derived from an EMBL/GenBank/DDBJ whole genome shotgun (WGS) entry which is preliminary data.</text>
</comment>
<evidence type="ECO:0000256" key="1">
    <source>
        <dbReference type="SAM" id="MobiDB-lite"/>
    </source>
</evidence>
<feature type="region of interest" description="Disordered" evidence="1">
    <location>
        <begin position="182"/>
        <end position="215"/>
    </location>
</feature>
<dbReference type="Proteomes" id="UP001497392">
    <property type="component" value="Unassembled WGS sequence"/>
</dbReference>
<evidence type="ECO:0000259" key="2">
    <source>
        <dbReference type="Pfam" id="PF00085"/>
    </source>
</evidence>
<dbReference type="PANTHER" id="PTHR21148">
    <property type="entry name" value="THIOREDOXIN DOMAIN-CONTAINING PROTEIN 9"/>
    <property type="match status" value="1"/>
</dbReference>
<gene>
    <name evidence="3" type="primary">g11425</name>
    <name evidence="3" type="ORF">VP750_LOCUS10223</name>
</gene>
<evidence type="ECO:0000313" key="4">
    <source>
        <dbReference type="Proteomes" id="UP001497392"/>
    </source>
</evidence>
<keyword evidence="4" id="KW-1185">Reference proteome</keyword>
<name>A0ABP1GAJ7_9CHLO</name>
<accession>A0ABP1GAJ7</accession>
<dbReference type="Gene3D" id="3.40.30.10">
    <property type="entry name" value="Glutaredoxin"/>
    <property type="match status" value="1"/>
</dbReference>
<evidence type="ECO:0000313" key="3">
    <source>
        <dbReference type="EMBL" id="CAL5228317.1"/>
    </source>
</evidence>
<dbReference type="InterPro" id="IPR036249">
    <property type="entry name" value="Thioredoxin-like_sf"/>
</dbReference>
<protein>
    <submittedName>
        <fullName evidence="3">G11425 protein</fullName>
    </submittedName>
</protein>